<organism evidence="1 2">
    <name type="scientific">Plakobranchus ocellatus</name>
    <dbReference type="NCBI Taxonomy" id="259542"/>
    <lineage>
        <taxon>Eukaryota</taxon>
        <taxon>Metazoa</taxon>
        <taxon>Spiralia</taxon>
        <taxon>Lophotrochozoa</taxon>
        <taxon>Mollusca</taxon>
        <taxon>Gastropoda</taxon>
        <taxon>Heterobranchia</taxon>
        <taxon>Euthyneura</taxon>
        <taxon>Panpulmonata</taxon>
        <taxon>Sacoglossa</taxon>
        <taxon>Placobranchoidea</taxon>
        <taxon>Plakobranchidae</taxon>
        <taxon>Plakobranchus</taxon>
    </lineage>
</organism>
<reference evidence="1 2" key="1">
    <citation type="journal article" date="2021" name="Elife">
        <title>Chloroplast acquisition without the gene transfer in kleptoplastic sea slugs, Plakobranchus ocellatus.</title>
        <authorList>
            <person name="Maeda T."/>
            <person name="Takahashi S."/>
            <person name="Yoshida T."/>
            <person name="Shimamura S."/>
            <person name="Takaki Y."/>
            <person name="Nagai Y."/>
            <person name="Toyoda A."/>
            <person name="Suzuki Y."/>
            <person name="Arimoto A."/>
            <person name="Ishii H."/>
            <person name="Satoh N."/>
            <person name="Nishiyama T."/>
            <person name="Hasebe M."/>
            <person name="Maruyama T."/>
            <person name="Minagawa J."/>
            <person name="Obokata J."/>
            <person name="Shigenobu S."/>
        </authorList>
    </citation>
    <scope>NUCLEOTIDE SEQUENCE [LARGE SCALE GENOMIC DNA]</scope>
</reference>
<proteinExistence type="predicted"/>
<accession>A0AAV4BHL3</accession>
<evidence type="ECO:0000313" key="2">
    <source>
        <dbReference type="Proteomes" id="UP000735302"/>
    </source>
</evidence>
<name>A0AAV4BHL3_9GAST</name>
<gene>
    <name evidence="1" type="ORF">PoB_004536700</name>
</gene>
<keyword evidence="2" id="KW-1185">Reference proteome</keyword>
<dbReference type="AlphaFoldDB" id="A0AAV4BHL3"/>
<evidence type="ECO:0000313" key="1">
    <source>
        <dbReference type="EMBL" id="GFO18862.1"/>
    </source>
</evidence>
<dbReference type="Proteomes" id="UP000735302">
    <property type="component" value="Unassembled WGS sequence"/>
</dbReference>
<dbReference type="EMBL" id="BLXT01004995">
    <property type="protein sequence ID" value="GFO18862.1"/>
    <property type="molecule type" value="Genomic_DNA"/>
</dbReference>
<comment type="caution">
    <text evidence="1">The sequence shown here is derived from an EMBL/GenBank/DDBJ whole genome shotgun (WGS) entry which is preliminary data.</text>
</comment>
<sequence length="84" mass="9392">MPVIMITIITTSLGRSAEHRVESKEGRNTGGETRSISRCGRFTVFARLADPEIDTKYEDGEGFWAIHEGIGKDREKEIAIPEVK</sequence>
<protein>
    <submittedName>
        <fullName evidence="1">Uncharacterized protein</fullName>
    </submittedName>
</protein>